<name>A0A0L6UFX4_9BASI</name>
<comment type="caution">
    <text evidence="1">The sequence shown here is derived from an EMBL/GenBank/DDBJ whole genome shotgun (WGS) entry which is preliminary data.</text>
</comment>
<proteinExistence type="predicted"/>
<reference evidence="1 2" key="1">
    <citation type="submission" date="2015-08" db="EMBL/GenBank/DDBJ databases">
        <title>Next Generation Sequencing and Analysis of the Genome of Puccinia sorghi L Schw, the Causal Agent of Maize Common Rust.</title>
        <authorList>
            <person name="Rochi L."/>
            <person name="Burguener G."/>
            <person name="Darino M."/>
            <person name="Turjanski A."/>
            <person name="Kreff E."/>
            <person name="Dieguez M.J."/>
            <person name="Sacco F."/>
        </authorList>
    </citation>
    <scope>NUCLEOTIDE SEQUENCE [LARGE SCALE GENOMIC DNA]</scope>
    <source>
        <strain evidence="1 2">RO10H11247</strain>
    </source>
</reference>
<accession>A0A0L6UFX4</accession>
<sequence>MPAHLCRHHPTEGDEDKLAVMGVICCAGQFTPLTMPFGPTSAPGYFQYFMQD</sequence>
<keyword evidence="2" id="KW-1185">Reference proteome</keyword>
<gene>
    <name evidence="1" type="ORF">VP01_638g5</name>
</gene>
<dbReference type="EMBL" id="LAVV01011707">
    <property type="protein sequence ID" value="KNZ47444.1"/>
    <property type="molecule type" value="Genomic_DNA"/>
</dbReference>
<organism evidence="1 2">
    <name type="scientific">Puccinia sorghi</name>
    <dbReference type="NCBI Taxonomy" id="27349"/>
    <lineage>
        <taxon>Eukaryota</taxon>
        <taxon>Fungi</taxon>
        <taxon>Dikarya</taxon>
        <taxon>Basidiomycota</taxon>
        <taxon>Pucciniomycotina</taxon>
        <taxon>Pucciniomycetes</taxon>
        <taxon>Pucciniales</taxon>
        <taxon>Pucciniaceae</taxon>
        <taxon>Puccinia</taxon>
    </lineage>
</organism>
<feature type="non-terminal residue" evidence="1">
    <location>
        <position position="52"/>
    </location>
</feature>
<dbReference type="OrthoDB" id="2505288at2759"/>
<protein>
    <submittedName>
        <fullName evidence="1">Uncharacterized protein</fullName>
    </submittedName>
</protein>
<dbReference type="VEuPathDB" id="FungiDB:VP01_638g5"/>
<dbReference type="AlphaFoldDB" id="A0A0L6UFX4"/>
<dbReference type="Proteomes" id="UP000037035">
    <property type="component" value="Unassembled WGS sequence"/>
</dbReference>
<evidence type="ECO:0000313" key="2">
    <source>
        <dbReference type="Proteomes" id="UP000037035"/>
    </source>
</evidence>
<evidence type="ECO:0000313" key="1">
    <source>
        <dbReference type="EMBL" id="KNZ47444.1"/>
    </source>
</evidence>